<feature type="domain" description="ChrR-like cupin" evidence="1">
    <location>
        <begin position="103"/>
        <end position="189"/>
    </location>
</feature>
<dbReference type="InterPro" id="IPR025979">
    <property type="entry name" value="ChrR-like_cupin_dom"/>
</dbReference>
<dbReference type="Gene3D" id="1.10.10.1320">
    <property type="entry name" value="Anti-sigma factor, zinc-finger domain"/>
    <property type="match status" value="1"/>
</dbReference>
<dbReference type="EMBL" id="CP000155">
    <property type="protein sequence ID" value="ABC33257.1"/>
    <property type="molecule type" value="Genomic_DNA"/>
</dbReference>
<dbReference type="InterPro" id="IPR012807">
    <property type="entry name" value="Anti-sigma_ChrR"/>
</dbReference>
<dbReference type="HOGENOM" id="CLU_090912_0_0_6"/>
<name>Q2S7W7_HAHCH</name>
<dbReference type="CDD" id="cd20301">
    <property type="entry name" value="cupin_ChrR"/>
    <property type="match status" value="1"/>
</dbReference>
<dbReference type="InterPro" id="IPR011051">
    <property type="entry name" value="RmlC_Cupin_sf"/>
</dbReference>
<evidence type="ECO:0000259" key="1">
    <source>
        <dbReference type="Pfam" id="PF12973"/>
    </source>
</evidence>
<dbReference type="AlphaFoldDB" id="Q2S7W7"/>
<keyword evidence="3" id="KW-1185">Reference proteome</keyword>
<dbReference type="SUPFAM" id="SSF51182">
    <property type="entry name" value="RmlC-like cupins"/>
    <property type="match status" value="1"/>
</dbReference>
<dbReference type="Proteomes" id="UP000000238">
    <property type="component" value="Chromosome"/>
</dbReference>
<dbReference type="InterPro" id="IPR014710">
    <property type="entry name" value="RmlC-like_jellyroll"/>
</dbReference>
<dbReference type="NCBIfam" id="TIGR02451">
    <property type="entry name" value="anti_sig_ChrR"/>
    <property type="match status" value="1"/>
</dbReference>
<sequence>MSQHHPSDDILMEYAAGCASPHLALCVAVHLQYCPHCRAGIQRLNALGGEMLQQLPQEDLNEALFERIMLRIELEESAPATLQKPVEDLLQRWLPEGLSAVSWRKQWFKVYEYVLEVSRKGRQRLSLQKIAAGGRAPLHAHYGQEVTVVLQGGFSDELGVYEEGDFVIRSGDQRHRPRALENEDCICLAYLDAPVCLAGPIGRWIERFRRLFMPDLNAPAS</sequence>
<gene>
    <name evidence="2" type="ordered locus">HCH_06623</name>
</gene>
<evidence type="ECO:0000313" key="2">
    <source>
        <dbReference type="EMBL" id="ABC33257.1"/>
    </source>
</evidence>
<dbReference type="Pfam" id="PF12973">
    <property type="entry name" value="Cupin_7"/>
    <property type="match status" value="1"/>
</dbReference>
<accession>Q2S7W7</accession>
<evidence type="ECO:0000313" key="3">
    <source>
        <dbReference type="Proteomes" id="UP000000238"/>
    </source>
</evidence>
<dbReference type="OrthoDB" id="2988517at2"/>
<reference evidence="2 3" key="1">
    <citation type="journal article" date="2005" name="Nucleic Acids Res.">
        <title>Genomic blueprint of Hahella chejuensis, a marine microbe producing an algicidal agent.</title>
        <authorList>
            <person name="Jeong H."/>
            <person name="Yim J.H."/>
            <person name="Lee C."/>
            <person name="Choi S.-H."/>
            <person name="Park Y.K."/>
            <person name="Yoon S.H."/>
            <person name="Hur C.-G."/>
            <person name="Kang H.-Y."/>
            <person name="Kim D."/>
            <person name="Lee H.H."/>
            <person name="Park K.H."/>
            <person name="Park S.-H."/>
            <person name="Park H.-S."/>
            <person name="Lee H.K."/>
            <person name="Oh T.K."/>
            <person name="Kim J.F."/>
        </authorList>
    </citation>
    <scope>NUCLEOTIDE SEQUENCE [LARGE SCALE GENOMIC DNA]</scope>
    <source>
        <strain evidence="2 3">KCTC 2396</strain>
    </source>
</reference>
<dbReference type="InterPro" id="IPR041916">
    <property type="entry name" value="Anti_sigma_zinc_sf"/>
</dbReference>
<organism evidence="2 3">
    <name type="scientific">Hahella chejuensis (strain KCTC 2396)</name>
    <dbReference type="NCBI Taxonomy" id="349521"/>
    <lineage>
        <taxon>Bacteria</taxon>
        <taxon>Pseudomonadati</taxon>
        <taxon>Pseudomonadota</taxon>
        <taxon>Gammaproteobacteria</taxon>
        <taxon>Oceanospirillales</taxon>
        <taxon>Hahellaceae</taxon>
        <taxon>Hahella</taxon>
    </lineage>
</organism>
<protein>
    <submittedName>
        <fullName evidence="2">Anti-sigma factor</fullName>
    </submittedName>
</protein>
<dbReference type="RefSeq" id="WP_011400309.1">
    <property type="nucleotide sequence ID" value="NC_007645.1"/>
</dbReference>
<dbReference type="KEGG" id="hch:HCH_06623"/>
<dbReference type="STRING" id="349521.HCH_06623"/>
<proteinExistence type="predicted"/>
<dbReference type="eggNOG" id="COG3806">
    <property type="taxonomic scope" value="Bacteria"/>
</dbReference>
<dbReference type="Gene3D" id="2.60.120.10">
    <property type="entry name" value="Jelly Rolls"/>
    <property type="match status" value="1"/>
</dbReference>